<keyword evidence="5" id="KW-1185">Reference proteome</keyword>
<evidence type="ECO:0000259" key="3">
    <source>
        <dbReference type="SMART" id="SM00062"/>
    </source>
</evidence>
<dbReference type="AlphaFoldDB" id="A0A7H9BLS4"/>
<keyword evidence="1 2" id="KW-0732">Signal</keyword>
<feature type="domain" description="Solute-binding protein family 3/N-terminal" evidence="3">
    <location>
        <begin position="26"/>
        <end position="255"/>
    </location>
</feature>
<protein>
    <submittedName>
        <fullName evidence="4">Transporter substrate-binding domain-containing protein</fullName>
    </submittedName>
</protein>
<dbReference type="KEGG" id="chiz:HQ393_13860"/>
<dbReference type="RefSeq" id="WP_179355734.1">
    <property type="nucleotide sequence ID" value="NZ_CP058627.1"/>
</dbReference>
<dbReference type="PROSITE" id="PS51257">
    <property type="entry name" value="PROKAR_LIPOPROTEIN"/>
    <property type="match status" value="1"/>
</dbReference>
<gene>
    <name evidence="4" type="ORF">HQ393_13860</name>
</gene>
<feature type="chain" id="PRO_5028926449" evidence="2">
    <location>
        <begin position="23"/>
        <end position="255"/>
    </location>
</feature>
<dbReference type="PANTHER" id="PTHR35936:SF20">
    <property type="entry name" value="ABC TRANSPORTER ARGININE-BINDING PROTEIN 2-RELATED"/>
    <property type="match status" value="1"/>
</dbReference>
<dbReference type="SUPFAM" id="SSF53850">
    <property type="entry name" value="Periplasmic binding protein-like II"/>
    <property type="match status" value="1"/>
</dbReference>
<name>A0A7H9BLS4_9NEIS</name>
<reference evidence="4 5" key="1">
    <citation type="submission" date="2020-07" db="EMBL/GenBank/DDBJ databases">
        <title>Complete genome sequence of Chitinibacter sp. 2T18.</title>
        <authorList>
            <person name="Bae J.-W."/>
            <person name="Choi J.-W."/>
        </authorList>
    </citation>
    <scope>NUCLEOTIDE SEQUENCE [LARGE SCALE GENOMIC DNA]</scope>
    <source>
        <strain evidence="4 5">2T18</strain>
    </source>
</reference>
<evidence type="ECO:0000256" key="1">
    <source>
        <dbReference type="ARBA" id="ARBA00022729"/>
    </source>
</evidence>
<dbReference type="SMART" id="SM00062">
    <property type="entry name" value="PBPb"/>
    <property type="match status" value="1"/>
</dbReference>
<sequence>MKNGVIGGLCVMALLLSTSATACSRPMRMAIEQWPPYIYSDAKGQPAGVDIELARAIFAEAGCSLQIGLELPRKRRIDQFMKGEIDLMLAASDTPERQAFSRFSSAYRTESISLFTLNSKLDKYREISEFGTVLQQKITLLAPNAGWYGDDYKKHYFWLNEARLLSPYETSTQAIKMLSGNRAELLMGDTGALIYEAKLQSVPLEQIGKPIHSDKVSLMLSKKTTTEKDVQILNAAIERLEKNGALKKIRAAYGL</sequence>
<dbReference type="Proteomes" id="UP000509597">
    <property type="component" value="Chromosome"/>
</dbReference>
<evidence type="ECO:0000313" key="4">
    <source>
        <dbReference type="EMBL" id="QLG89238.1"/>
    </source>
</evidence>
<dbReference type="Gene3D" id="3.40.190.10">
    <property type="entry name" value="Periplasmic binding protein-like II"/>
    <property type="match status" value="2"/>
</dbReference>
<organism evidence="4 5">
    <name type="scientific">Chitinibacter bivalviorum</name>
    <dbReference type="NCBI Taxonomy" id="2739434"/>
    <lineage>
        <taxon>Bacteria</taxon>
        <taxon>Pseudomonadati</taxon>
        <taxon>Pseudomonadota</taxon>
        <taxon>Betaproteobacteria</taxon>
        <taxon>Neisseriales</taxon>
        <taxon>Chitinibacteraceae</taxon>
        <taxon>Chitinibacter</taxon>
    </lineage>
</organism>
<dbReference type="Pfam" id="PF00497">
    <property type="entry name" value="SBP_bac_3"/>
    <property type="match status" value="1"/>
</dbReference>
<evidence type="ECO:0000256" key="2">
    <source>
        <dbReference type="SAM" id="SignalP"/>
    </source>
</evidence>
<feature type="signal peptide" evidence="2">
    <location>
        <begin position="1"/>
        <end position="22"/>
    </location>
</feature>
<dbReference type="EMBL" id="CP058627">
    <property type="protein sequence ID" value="QLG89238.1"/>
    <property type="molecule type" value="Genomic_DNA"/>
</dbReference>
<accession>A0A7H9BLS4</accession>
<evidence type="ECO:0000313" key="5">
    <source>
        <dbReference type="Proteomes" id="UP000509597"/>
    </source>
</evidence>
<dbReference type="InterPro" id="IPR001638">
    <property type="entry name" value="Solute-binding_3/MltF_N"/>
</dbReference>
<dbReference type="PANTHER" id="PTHR35936">
    <property type="entry name" value="MEMBRANE-BOUND LYTIC MUREIN TRANSGLYCOSYLASE F"/>
    <property type="match status" value="1"/>
</dbReference>
<proteinExistence type="predicted"/>